<sequence>MRTAKQILNFLLGLGVLLGLLYLVYKAMIYFGSNLGAIDANVLVAMIAGTVTITGFFVTRYLEKKKLIEQQLREQKLPTYEEFIEFIFKILNGEKLKKPMSDKQLHELFWNLNKKSILWLSDRSLDSYVMWKSAVNNYSTNPNPTKEDGLKILLLLEQLFLDFRKDIGHKNANLTEGKILSLFINDWPLRDNTNQEGS</sequence>
<name>A0ABW7NDU7_9BACT</name>
<reference evidence="2 3" key="1">
    <citation type="journal article" date="2013" name="Int. J. Syst. Evol. Microbiol.">
        <title>Marinoscillum luteum sp. nov., isolated from marine sediment.</title>
        <authorList>
            <person name="Cha I.T."/>
            <person name="Park S.J."/>
            <person name="Kim S.J."/>
            <person name="Kim J.G."/>
            <person name="Jung M.Y."/>
            <person name="Shin K.S."/>
            <person name="Kwon K.K."/>
            <person name="Yang S.H."/>
            <person name="Seo Y.S."/>
            <person name="Rhee S.K."/>
        </authorList>
    </citation>
    <scope>NUCLEOTIDE SEQUENCE [LARGE SCALE GENOMIC DNA]</scope>
    <source>
        <strain evidence="2 3">KCTC 23939</strain>
    </source>
</reference>
<feature type="transmembrane region" description="Helical" evidence="1">
    <location>
        <begin position="7"/>
        <end position="25"/>
    </location>
</feature>
<organism evidence="2 3">
    <name type="scientific">Marinoscillum luteum</name>
    <dbReference type="NCBI Taxonomy" id="861051"/>
    <lineage>
        <taxon>Bacteria</taxon>
        <taxon>Pseudomonadati</taxon>
        <taxon>Bacteroidota</taxon>
        <taxon>Cytophagia</taxon>
        <taxon>Cytophagales</taxon>
        <taxon>Reichenbachiellaceae</taxon>
        <taxon>Marinoscillum</taxon>
    </lineage>
</organism>
<dbReference type="Proteomes" id="UP001610063">
    <property type="component" value="Unassembled WGS sequence"/>
</dbReference>
<keyword evidence="1" id="KW-0472">Membrane</keyword>
<protein>
    <recommendedName>
        <fullName evidence="4">DUF4760 domain-containing protein</fullName>
    </recommendedName>
</protein>
<gene>
    <name evidence="2" type="ORF">ACHKAR_20280</name>
</gene>
<dbReference type="EMBL" id="JBIPKE010000020">
    <property type="protein sequence ID" value="MFH6985803.1"/>
    <property type="molecule type" value="Genomic_DNA"/>
</dbReference>
<accession>A0ABW7NDU7</accession>
<comment type="caution">
    <text evidence="2">The sequence shown here is derived from an EMBL/GenBank/DDBJ whole genome shotgun (WGS) entry which is preliminary data.</text>
</comment>
<keyword evidence="3" id="KW-1185">Reference proteome</keyword>
<evidence type="ECO:0008006" key="4">
    <source>
        <dbReference type="Google" id="ProtNLM"/>
    </source>
</evidence>
<evidence type="ECO:0000313" key="3">
    <source>
        <dbReference type="Proteomes" id="UP001610063"/>
    </source>
</evidence>
<keyword evidence="1" id="KW-0812">Transmembrane</keyword>
<keyword evidence="1" id="KW-1133">Transmembrane helix</keyword>
<feature type="transmembrane region" description="Helical" evidence="1">
    <location>
        <begin position="37"/>
        <end position="58"/>
    </location>
</feature>
<evidence type="ECO:0000256" key="1">
    <source>
        <dbReference type="SAM" id="Phobius"/>
    </source>
</evidence>
<evidence type="ECO:0000313" key="2">
    <source>
        <dbReference type="EMBL" id="MFH6985803.1"/>
    </source>
</evidence>
<proteinExistence type="predicted"/>
<dbReference type="RefSeq" id="WP_395419219.1">
    <property type="nucleotide sequence ID" value="NZ_JBIPKE010000020.1"/>
</dbReference>